<keyword evidence="6" id="KW-0281">Fimbrium</keyword>
<dbReference type="AlphaFoldDB" id="Q39XP5"/>
<reference evidence="10 11" key="1">
    <citation type="submission" date="2005-10" db="EMBL/GenBank/DDBJ databases">
        <title>Complete sequence of Geobacter metallireducens GS-15.</title>
        <authorList>
            <consortium name="US DOE Joint Genome Institute"/>
            <person name="Copeland A."/>
            <person name="Lucas S."/>
            <person name="Lapidus A."/>
            <person name="Barry K."/>
            <person name="Detter J.C."/>
            <person name="Glavina T."/>
            <person name="Hammon N."/>
            <person name="Israni S."/>
            <person name="Pitluck S."/>
            <person name="Di Bartolo G."/>
            <person name="Chain P."/>
            <person name="Schmutz J."/>
            <person name="Larimer F."/>
            <person name="Land M."/>
            <person name="Kyrpides N."/>
            <person name="Ivanova N."/>
            <person name="Richardson P."/>
        </authorList>
    </citation>
    <scope>NUCLEOTIDE SEQUENCE [LARGE SCALE GENOMIC DNA]</scope>
    <source>
        <strain evidence="11">ATCC 53774 / DSM 7210 / GS-15</strain>
    </source>
</reference>
<evidence type="ECO:0000256" key="2">
    <source>
        <dbReference type="ARBA" id="ARBA00008387"/>
    </source>
</evidence>
<accession>Q39XP5</accession>
<dbReference type="GO" id="GO:0009289">
    <property type="term" value="C:pilus"/>
    <property type="evidence" value="ECO:0007669"/>
    <property type="project" value="UniProtKB-SubCell"/>
</dbReference>
<dbReference type="KEGG" id="gme:Gmet_0737"/>
<evidence type="ECO:0000256" key="8">
    <source>
        <dbReference type="SAM" id="SignalP"/>
    </source>
</evidence>
<protein>
    <submittedName>
        <fullName evidence="10">Type IV pilus assembly protein PilY1</fullName>
    </submittedName>
</protein>
<evidence type="ECO:0000259" key="9">
    <source>
        <dbReference type="Pfam" id="PF05567"/>
    </source>
</evidence>
<evidence type="ECO:0000256" key="6">
    <source>
        <dbReference type="ARBA" id="ARBA00023263"/>
    </source>
</evidence>
<evidence type="ECO:0000313" key="10">
    <source>
        <dbReference type="EMBL" id="ABB30979.1"/>
    </source>
</evidence>
<dbReference type="InterPro" id="IPR036465">
    <property type="entry name" value="vWFA_dom_sf"/>
</dbReference>
<comment type="similarity">
    <text evidence="2">Belongs to the PilY1 family.</text>
</comment>
<gene>
    <name evidence="10" type="primary">pilY1-1</name>
    <name evidence="10" type="ordered locus">Gmet_0737</name>
</gene>
<dbReference type="Gene3D" id="3.40.50.410">
    <property type="entry name" value="von Willebrand factor, type A domain"/>
    <property type="match status" value="1"/>
</dbReference>
<evidence type="ECO:0000256" key="7">
    <source>
        <dbReference type="SAM" id="MobiDB-lite"/>
    </source>
</evidence>
<dbReference type="eggNOG" id="COG2304">
    <property type="taxonomic scope" value="Bacteria"/>
</dbReference>
<dbReference type="Proteomes" id="UP000007073">
    <property type="component" value="Chromosome"/>
</dbReference>
<dbReference type="STRING" id="269799.Gmet_0737"/>
<dbReference type="InterPro" id="IPR008707">
    <property type="entry name" value="B-propeller_PilY1"/>
</dbReference>
<dbReference type="InterPro" id="IPR011047">
    <property type="entry name" value="Quinoprotein_ADH-like_sf"/>
</dbReference>
<dbReference type="SUPFAM" id="SSF53300">
    <property type="entry name" value="vWA-like"/>
    <property type="match status" value="1"/>
</dbReference>
<proteinExistence type="inferred from homology"/>
<evidence type="ECO:0000256" key="5">
    <source>
        <dbReference type="ARBA" id="ARBA00022837"/>
    </source>
</evidence>
<keyword evidence="4" id="KW-0479">Metal-binding</keyword>
<sequence>MRISNFHARKILLLAAILCSVGILAAMSFAAISQYPLFLTGSVQPNVMILLDNSGSMNTIMEHRDYSPGTVYSGSFRGGEIYFNRIDYSKSGNPYYLVSRDTGHTVDGNNQNQYTVNGRSITLPFPYVDTRWNGNYLNWLFFHATAAQYGSLATDASIRVTRIQTARSVISDVVKNVSGVRFGLFKLNNSQGGSKVKDCGALTPTTVDAAVDGINAETWTPLGETLSEIWQYFRGGDSLYNSGTYTTPITNGCQKNYTIIVTDGEPTYDNCYQGPFASYGCPKDPYDKENENAPSHLADVAKDMHDGNASPFSGRVQNVSTYTIGLTLDSALLDQTAVNGGGKYFTTTSGISLATAVQNALADIVSKMAAGSSVAVNTPFLNSNSTLYRARFKSPDWNGYLEAFKLDAATGAIIGYPNSPEWEAGSRLNSRSSARAIYTAGVDGGTYKRLEYSTANGTKLAGAGFMNFSSAKASDLIGYIRGDRYGTTNPAGYRNRTSKLGDIISSSPVVYGPPDGVYTDAAYKAFKRDWATRTSLILAGANDGMLHAFDAATGDEAWAFIPNILLSKLKLLRNDPYTHTSYVNGAITVADAYIQTKNADGTTAGTAGWRSIAVCGLRDGGKGYFALDITDSANPIPLWELTATSSATPNGLGYSFGTPLILKLRDEAATSGFRWVAALANGYEGPTSSKAASLIIADLATGAVINEIVVDKSAFSGVSPNGLASPAAIDRDMDGFADTLYAGDLKGNMWRFDVSSAKMAQWKADCIFSAGVTQPITAAPDVVVRLGYQYVFFGTGKYLDEGDKTTSFTQSFYGVKDDNSTKNLTQADLVGQTITEVTYSGAVYRTLSSFTVGSKDGWYLDLPGKGERVIAEPEATGTNDAGKVKFTTFIPSTDPCEPGGKGWRMQVNMETGGEPKKSVFVVPGRPDGTVPVGDSSRRPSGMLLSSGTVAPPGGTNDLDIIQKIDTGLEPKQDESGTHQFGLRSWRQLLSI</sequence>
<feature type="signal peptide" evidence="8">
    <location>
        <begin position="1"/>
        <end position="25"/>
    </location>
</feature>
<dbReference type="HOGENOM" id="CLU_001890_3_0_7"/>
<organism evidence="10 11">
    <name type="scientific">Geobacter metallireducens (strain ATCC 53774 / DSM 7210 / GS-15)</name>
    <dbReference type="NCBI Taxonomy" id="269799"/>
    <lineage>
        <taxon>Bacteria</taxon>
        <taxon>Pseudomonadati</taxon>
        <taxon>Thermodesulfobacteriota</taxon>
        <taxon>Desulfuromonadia</taxon>
        <taxon>Geobacterales</taxon>
        <taxon>Geobacteraceae</taxon>
        <taxon>Geobacter</taxon>
    </lineage>
</organism>
<keyword evidence="8" id="KW-0732">Signal</keyword>
<evidence type="ECO:0000313" key="11">
    <source>
        <dbReference type="Proteomes" id="UP000007073"/>
    </source>
</evidence>
<feature type="chain" id="PRO_5004223424" evidence="8">
    <location>
        <begin position="26"/>
        <end position="991"/>
    </location>
</feature>
<dbReference type="eggNOG" id="COG3419">
    <property type="taxonomic scope" value="Bacteria"/>
</dbReference>
<name>Q39XP5_GEOMG</name>
<keyword evidence="3" id="KW-1029">Fimbrium biogenesis</keyword>
<keyword evidence="5" id="KW-0106">Calcium</keyword>
<evidence type="ECO:0000256" key="3">
    <source>
        <dbReference type="ARBA" id="ARBA00022558"/>
    </source>
</evidence>
<keyword evidence="11" id="KW-1185">Reference proteome</keyword>
<feature type="region of interest" description="Disordered" evidence="7">
    <location>
        <begin position="931"/>
        <end position="955"/>
    </location>
</feature>
<dbReference type="Pfam" id="PF05567">
    <property type="entry name" value="T4P_PilY1"/>
    <property type="match status" value="1"/>
</dbReference>
<evidence type="ECO:0000256" key="4">
    <source>
        <dbReference type="ARBA" id="ARBA00022723"/>
    </source>
</evidence>
<comment type="subcellular location">
    <subcellularLocation>
        <location evidence="1">Fimbrium</location>
    </subcellularLocation>
</comment>
<dbReference type="GO" id="GO:0046872">
    <property type="term" value="F:metal ion binding"/>
    <property type="evidence" value="ECO:0007669"/>
    <property type="project" value="UniProtKB-KW"/>
</dbReference>
<evidence type="ECO:0000256" key="1">
    <source>
        <dbReference type="ARBA" id="ARBA00004561"/>
    </source>
</evidence>
<feature type="domain" description="PilY1 beta-propeller" evidence="9">
    <location>
        <begin position="500"/>
        <end position="836"/>
    </location>
</feature>
<reference evidence="10 11" key="2">
    <citation type="journal article" date="2009" name="BMC Microbiol.">
        <title>The genome sequence of Geobacter metallireducens: features of metabolism, physiology and regulation common and dissimilar to Geobacter sulfurreducens.</title>
        <authorList>
            <person name="Aklujkar M."/>
            <person name="Krushkal J."/>
            <person name="DiBartolo G."/>
            <person name="Lapidus A."/>
            <person name="Land M.L."/>
            <person name="Lovley D.R."/>
        </authorList>
    </citation>
    <scope>NUCLEOTIDE SEQUENCE [LARGE SCALE GENOMIC DNA]</scope>
    <source>
        <strain evidence="11">ATCC 53774 / DSM 7210 / GS-15</strain>
    </source>
</reference>
<dbReference type="EMBL" id="CP000148">
    <property type="protein sequence ID" value="ABB30979.1"/>
    <property type="molecule type" value="Genomic_DNA"/>
</dbReference>
<dbReference type="SUPFAM" id="SSF50998">
    <property type="entry name" value="Quinoprotein alcohol dehydrogenase-like"/>
    <property type="match status" value="1"/>
</dbReference>